<dbReference type="PANTHER" id="PTHR37533">
    <property type="entry name" value="FLAGELLAR HOOK-LENGTH CONTROL PROTEIN"/>
    <property type="match status" value="1"/>
</dbReference>
<protein>
    <recommendedName>
        <fullName evidence="2">Flagellar hook-length control protein-like C-terminal domain-containing protein</fullName>
    </recommendedName>
</protein>
<comment type="caution">
    <text evidence="3">The sequence shown here is derived from an EMBL/GenBank/DDBJ whole genome shotgun (WGS) entry which is preliminary data.</text>
</comment>
<evidence type="ECO:0000313" key="5">
    <source>
        <dbReference type="Proteomes" id="UP000194800"/>
    </source>
</evidence>
<dbReference type="Proteomes" id="UP000194977">
    <property type="component" value="Unassembled WGS sequence"/>
</dbReference>
<feature type="region of interest" description="Disordered" evidence="1">
    <location>
        <begin position="43"/>
        <end position="71"/>
    </location>
</feature>
<gene>
    <name evidence="4" type="ORF">B6C91_10435</name>
    <name evidence="3" type="ORF">B6D08_10175</name>
</gene>
<reference evidence="5 6" key="1">
    <citation type="submission" date="2017-03" db="EMBL/GenBank/DDBJ databases">
        <title>Comparative genomics of honeybee gut symbionts reveal geographically distinct and subgroup specific antibiotic resistance.</title>
        <authorList>
            <person name="Ludvigsen J."/>
            <person name="Porcellato D."/>
            <person name="Labee-Lund T.M."/>
            <person name="Amdam G.V."/>
            <person name="Rudi K."/>
        </authorList>
    </citation>
    <scope>NUCLEOTIDE SEQUENCE [LARGE SCALE GENOMIC DNA]</scope>
    <source>
        <strain evidence="3 6">A-7-12</strain>
        <strain evidence="4 5">A-9-12</strain>
    </source>
</reference>
<dbReference type="InterPro" id="IPR038610">
    <property type="entry name" value="FliK-like_C_sf"/>
</dbReference>
<dbReference type="AlphaFoldDB" id="A0A242NFV8"/>
<evidence type="ECO:0000313" key="3">
    <source>
        <dbReference type="EMBL" id="OTP98734.1"/>
    </source>
</evidence>
<feature type="compositionally biased region" description="Acidic residues" evidence="1">
    <location>
        <begin position="57"/>
        <end position="66"/>
    </location>
</feature>
<dbReference type="RefSeq" id="WP_086301309.1">
    <property type="nucleotide sequence ID" value="NZ_MZNE01000016.1"/>
</dbReference>
<evidence type="ECO:0000259" key="2">
    <source>
        <dbReference type="Pfam" id="PF02120"/>
    </source>
</evidence>
<dbReference type="Gene3D" id="3.30.750.140">
    <property type="match status" value="1"/>
</dbReference>
<evidence type="ECO:0000313" key="4">
    <source>
        <dbReference type="EMBL" id="OTQ09036.1"/>
    </source>
</evidence>
<dbReference type="CDD" id="cd17470">
    <property type="entry name" value="T3SS_Flik_C"/>
    <property type="match status" value="1"/>
</dbReference>
<dbReference type="InterPro" id="IPR052563">
    <property type="entry name" value="FliK"/>
</dbReference>
<keyword evidence="5" id="KW-1185">Reference proteome</keyword>
<dbReference type="OrthoDB" id="1792985at2"/>
<dbReference type="EMBL" id="NARP01000026">
    <property type="protein sequence ID" value="OTP98734.1"/>
    <property type="molecule type" value="Genomic_DNA"/>
</dbReference>
<evidence type="ECO:0000313" key="6">
    <source>
        <dbReference type="Proteomes" id="UP000194977"/>
    </source>
</evidence>
<dbReference type="Pfam" id="PF02120">
    <property type="entry name" value="Flg_hook"/>
    <property type="match status" value="1"/>
</dbReference>
<name>A0A242NFV8_9GAMM</name>
<accession>A0A242NFV8</accession>
<sequence>MNINVTGNLNLMSVYQSDFVIKDTIDNDSSLFEQLLLLSEQYSQPANKPTQTKSSDIDNEELDDNNATDNELTIGGYPVAVEYFEHEKLAIISATEINAVENRDIPTNPSSLPTNKVNFEILQDNLLNNLPTNSLDSEPINEVIHDEGNVVNLITQQNNFISLFEAKCHADTTFINPKNTEINHNTSNYLSNSSNNLSNSSNNLSNISDVMPKMISAQTDFVMNLESNDVIAPIHQVSNLITQQNNFISLFEAKRHADTTFINPKNTEINHSTSNYLSNSSNNLSNISGVMPKMVSTQTDFVMNLESNDVIAPIHQVSSLSSSITNEPSLLLPANSAVTTYTMDLSTPVNVEQWQKSLTQHIMMFNHQGTQSAEIKLQPQELGSLHIKLAITDDNINLHMMTEHNMVKGVLESALPFLRTSLQEQGFTLQQTDISDFSMMRDGEQSAMHHENNHRQQSNTVVPKKVDKINEQPNNEKHLVKSGLSVFA</sequence>
<proteinExistence type="predicted"/>
<dbReference type="InterPro" id="IPR021136">
    <property type="entry name" value="Flagellar_hook_control-like_C"/>
</dbReference>
<organism evidence="3 6">
    <name type="scientific">Gilliamella apicola</name>
    <dbReference type="NCBI Taxonomy" id="1196095"/>
    <lineage>
        <taxon>Bacteria</taxon>
        <taxon>Pseudomonadati</taxon>
        <taxon>Pseudomonadota</taxon>
        <taxon>Gammaproteobacteria</taxon>
        <taxon>Orbales</taxon>
        <taxon>Orbaceae</taxon>
        <taxon>Gilliamella</taxon>
    </lineage>
</organism>
<dbReference type="PANTHER" id="PTHR37533:SF2">
    <property type="entry name" value="FLAGELLAR HOOK-LENGTH CONTROL PROTEIN"/>
    <property type="match status" value="1"/>
</dbReference>
<evidence type="ECO:0000256" key="1">
    <source>
        <dbReference type="SAM" id="MobiDB-lite"/>
    </source>
</evidence>
<feature type="domain" description="Flagellar hook-length control protein-like C-terminal" evidence="2">
    <location>
        <begin position="362"/>
        <end position="436"/>
    </location>
</feature>
<dbReference type="EMBL" id="NART01000056">
    <property type="protein sequence ID" value="OTQ09036.1"/>
    <property type="molecule type" value="Genomic_DNA"/>
</dbReference>
<feature type="compositionally biased region" description="Polar residues" evidence="1">
    <location>
        <begin position="45"/>
        <end position="54"/>
    </location>
</feature>
<dbReference type="Proteomes" id="UP000194800">
    <property type="component" value="Unassembled WGS sequence"/>
</dbReference>